<gene>
    <name evidence="1" type="ORF">C7S20_16705</name>
</gene>
<keyword evidence="2" id="KW-1185">Reference proteome</keyword>
<dbReference type="EMBL" id="CP028136">
    <property type="protein sequence ID" value="AVR46769.1"/>
    <property type="molecule type" value="Genomic_DNA"/>
</dbReference>
<dbReference type="OrthoDB" id="1434055at2"/>
<proteinExistence type="predicted"/>
<dbReference type="AlphaFoldDB" id="A0A2R3Z925"/>
<dbReference type="KEGG" id="grs:C7S20_16705"/>
<protein>
    <submittedName>
        <fullName evidence="1">Uncharacterized protein</fullName>
    </submittedName>
</protein>
<evidence type="ECO:0000313" key="1">
    <source>
        <dbReference type="EMBL" id="AVR46769.1"/>
    </source>
</evidence>
<evidence type="ECO:0000313" key="2">
    <source>
        <dbReference type="Proteomes" id="UP000241507"/>
    </source>
</evidence>
<accession>A0A2R3Z925</accession>
<reference evidence="2" key="1">
    <citation type="submission" date="2018-03" db="EMBL/GenBank/DDBJ databases">
        <title>Gramella fulva sp. nov., isolated from a dry surface of tidal flat.</title>
        <authorList>
            <person name="Hwang S.H."/>
            <person name="Hwang W.M."/>
            <person name="Kang K."/>
            <person name="Ahn T.-Y."/>
        </authorList>
    </citation>
    <scope>NUCLEOTIDE SEQUENCE [LARGE SCALE GENOMIC DNA]</scope>
    <source>
        <strain evidence="2">SH35</strain>
    </source>
</reference>
<organism evidence="1 2">
    <name type="scientific">Christiangramia fulva</name>
    <dbReference type="NCBI Taxonomy" id="2126553"/>
    <lineage>
        <taxon>Bacteria</taxon>
        <taxon>Pseudomonadati</taxon>
        <taxon>Bacteroidota</taxon>
        <taxon>Flavobacteriia</taxon>
        <taxon>Flavobacteriales</taxon>
        <taxon>Flavobacteriaceae</taxon>
        <taxon>Christiangramia</taxon>
    </lineage>
</organism>
<sequence length="321" mass="38685">MDYKELFEQYYKSTFRHYEKWLKLELVKYKKEERTYRSAEKRSRQKVYDDYFAIPPKNQENFFYEIAQGFDNKDKHYTSNSISKILSNEVRDLYEENENSTFGSYIEFIQTFSKYKAIYDVYNLSGRISRIVKTYYDQDELFRFKLEPLNHYKEYSDFNRLVKEKYPSYSSTDLEKIDIDPYGEFYIENQKDEILKESKPIEKKPIEDSPLPNLDDDEKLLLIHYLLKYKSLTNTEKVKIFALLGKTPVDISIFQESARENTLYNKIQKGHKYYGTKKATAKLKMLYSQIEYLEIDNLKGAIKVDLARQKEVKFQRSIKKK</sequence>
<dbReference type="Proteomes" id="UP000241507">
    <property type="component" value="Chromosome"/>
</dbReference>
<dbReference type="RefSeq" id="WP_107013540.1">
    <property type="nucleotide sequence ID" value="NZ_CP028136.1"/>
</dbReference>
<name>A0A2R3Z925_9FLAO</name>